<dbReference type="EMBL" id="JANCLT010000002">
    <property type="protein sequence ID" value="MCP8967855.1"/>
    <property type="molecule type" value="Genomic_DNA"/>
</dbReference>
<dbReference type="RefSeq" id="WP_254757767.1">
    <property type="nucleotide sequence ID" value="NZ_JANCLT010000002.1"/>
</dbReference>
<name>A0AA42BND0_9BACI</name>
<keyword evidence="4" id="KW-1185">Reference proteome</keyword>
<dbReference type="Proteomes" id="UP001156102">
    <property type="component" value="Unassembled WGS sequence"/>
</dbReference>
<sequence>MDEEFEFEKNKVHNLSFNKNDTYSYLNMKKWGEISKFLKVNQIEHVFFYSENPFNIVIKYLSFRTPYSFWWHDPVPHSGVSKLKQMLFYFHSFNLLAGKKHRHTFVASDRLRSMVLQTYKHISDRKMKIVNLPFMEELTQYYNPAVEQSREYDFIFFGRIEEYKGLDILYQALEKLNEEKAEYKCLVVGAGNINKYFPAGYDQSNITIINEYVSNKDLAAYIANAKTAVFPYKDSTATQTIQTALYFGCNVIASDTGSFKEYLKGKEDYFGMIFPPNDAQRLYECMKESMAKGNFDTDKYMPELLEKFDIKSVSQNLYHILMDENR</sequence>
<gene>
    <name evidence="3" type="ORF">NK662_04790</name>
</gene>
<keyword evidence="1" id="KW-0808">Transferase</keyword>
<evidence type="ECO:0000313" key="3">
    <source>
        <dbReference type="EMBL" id="MCP8967855.1"/>
    </source>
</evidence>
<evidence type="ECO:0000256" key="1">
    <source>
        <dbReference type="ARBA" id="ARBA00022679"/>
    </source>
</evidence>
<dbReference type="SUPFAM" id="SSF53756">
    <property type="entry name" value="UDP-Glycosyltransferase/glycogen phosphorylase"/>
    <property type="match status" value="1"/>
</dbReference>
<dbReference type="GO" id="GO:0009103">
    <property type="term" value="P:lipopolysaccharide biosynthetic process"/>
    <property type="evidence" value="ECO:0007669"/>
    <property type="project" value="TreeGrafter"/>
</dbReference>
<feature type="domain" description="Glycosyl transferase family 1" evidence="2">
    <location>
        <begin position="148"/>
        <end position="291"/>
    </location>
</feature>
<dbReference type="InterPro" id="IPR001296">
    <property type="entry name" value="Glyco_trans_1"/>
</dbReference>
<organism evidence="3 4">
    <name type="scientific">Ectobacillus ponti</name>
    <dbReference type="NCBI Taxonomy" id="2961894"/>
    <lineage>
        <taxon>Bacteria</taxon>
        <taxon>Bacillati</taxon>
        <taxon>Bacillota</taxon>
        <taxon>Bacilli</taxon>
        <taxon>Bacillales</taxon>
        <taxon>Bacillaceae</taxon>
        <taxon>Ectobacillus</taxon>
    </lineage>
</organism>
<reference evidence="3" key="1">
    <citation type="submission" date="2022-07" db="EMBL/GenBank/DDBJ databases">
        <authorList>
            <person name="Li W.-J."/>
            <person name="Deng Q.-Q."/>
        </authorList>
    </citation>
    <scope>NUCLEOTIDE SEQUENCE</scope>
    <source>
        <strain evidence="3">SYSU M60031</strain>
    </source>
</reference>
<protein>
    <submittedName>
        <fullName evidence="3">Glycosyltransferase</fullName>
    </submittedName>
</protein>
<dbReference type="PANTHER" id="PTHR46401">
    <property type="entry name" value="GLYCOSYLTRANSFERASE WBBK-RELATED"/>
    <property type="match status" value="1"/>
</dbReference>
<evidence type="ECO:0000259" key="2">
    <source>
        <dbReference type="Pfam" id="PF00534"/>
    </source>
</evidence>
<dbReference type="AlphaFoldDB" id="A0AA42BND0"/>
<dbReference type="PANTHER" id="PTHR46401:SF2">
    <property type="entry name" value="GLYCOSYLTRANSFERASE WBBK-RELATED"/>
    <property type="match status" value="1"/>
</dbReference>
<proteinExistence type="predicted"/>
<accession>A0AA42BND0</accession>
<evidence type="ECO:0000313" key="4">
    <source>
        <dbReference type="Proteomes" id="UP001156102"/>
    </source>
</evidence>
<comment type="caution">
    <text evidence="3">The sequence shown here is derived from an EMBL/GenBank/DDBJ whole genome shotgun (WGS) entry which is preliminary data.</text>
</comment>
<dbReference type="Pfam" id="PF00534">
    <property type="entry name" value="Glycos_transf_1"/>
    <property type="match status" value="1"/>
</dbReference>
<dbReference type="Gene3D" id="3.40.50.2000">
    <property type="entry name" value="Glycogen Phosphorylase B"/>
    <property type="match status" value="1"/>
</dbReference>
<dbReference type="GO" id="GO:0016757">
    <property type="term" value="F:glycosyltransferase activity"/>
    <property type="evidence" value="ECO:0007669"/>
    <property type="project" value="InterPro"/>
</dbReference>